<protein>
    <submittedName>
        <fullName evidence="1">BHLH domain-containing protein</fullName>
    </submittedName>
</protein>
<comment type="caution">
    <text evidence="1">The sequence shown here is derived from an EMBL/GenBank/DDBJ whole genome shotgun (WGS) entry which is preliminary data.</text>
</comment>
<name>A0A8T0A0J1_9BILA</name>
<accession>A0A8T0A0J1</accession>
<dbReference type="EMBL" id="JABEBT010000005">
    <property type="protein sequence ID" value="KAF7639377.1"/>
    <property type="molecule type" value="Genomic_DNA"/>
</dbReference>
<dbReference type="Proteomes" id="UP000605970">
    <property type="component" value="Unassembled WGS sequence"/>
</dbReference>
<proteinExistence type="predicted"/>
<dbReference type="AlphaFoldDB" id="A0A8T0A0J1"/>
<sequence>MAQSDSIFDLIDPKDHQILKEILLNKKENNNNISFICRWKSPKLGGITKRQPDWNGKVFIFN</sequence>
<evidence type="ECO:0000313" key="1">
    <source>
        <dbReference type="EMBL" id="KAF7639377.1"/>
    </source>
</evidence>
<evidence type="ECO:0000313" key="2">
    <source>
        <dbReference type="Proteomes" id="UP000605970"/>
    </source>
</evidence>
<gene>
    <name evidence="1" type="ORF">Mgra_00001045</name>
</gene>
<reference evidence="1" key="1">
    <citation type="journal article" date="2020" name="Ecol. Evol.">
        <title>Genome structure and content of the rice root-knot nematode (Meloidogyne graminicola).</title>
        <authorList>
            <person name="Phan N.T."/>
            <person name="Danchin E.G.J."/>
            <person name="Klopp C."/>
            <person name="Perfus-Barbeoch L."/>
            <person name="Kozlowski D.K."/>
            <person name="Koutsovoulos G.D."/>
            <person name="Lopez-Roques C."/>
            <person name="Bouchez O."/>
            <person name="Zahm M."/>
            <person name="Besnard G."/>
            <person name="Bellafiore S."/>
        </authorList>
    </citation>
    <scope>NUCLEOTIDE SEQUENCE</scope>
    <source>
        <strain evidence="1">VN-18</strain>
    </source>
</reference>
<keyword evidence="2" id="KW-1185">Reference proteome</keyword>
<organism evidence="1 2">
    <name type="scientific">Meloidogyne graminicola</name>
    <dbReference type="NCBI Taxonomy" id="189291"/>
    <lineage>
        <taxon>Eukaryota</taxon>
        <taxon>Metazoa</taxon>
        <taxon>Ecdysozoa</taxon>
        <taxon>Nematoda</taxon>
        <taxon>Chromadorea</taxon>
        <taxon>Rhabditida</taxon>
        <taxon>Tylenchina</taxon>
        <taxon>Tylenchomorpha</taxon>
        <taxon>Tylenchoidea</taxon>
        <taxon>Meloidogynidae</taxon>
        <taxon>Meloidogyninae</taxon>
        <taxon>Meloidogyne</taxon>
    </lineage>
</organism>